<dbReference type="InterPro" id="IPR006016">
    <property type="entry name" value="UspA"/>
</dbReference>
<comment type="similarity">
    <text evidence="1">Belongs to the universal stress protein A family.</text>
</comment>
<name>A0A0T5VVV4_9SPHI</name>
<dbReference type="CDD" id="cd00293">
    <property type="entry name" value="USP-like"/>
    <property type="match status" value="1"/>
</dbReference>
<dbReference type="AlphaFoldDB" id="A0A0T5VVV4"/>
<dbReference type="Pfam" id="PF00582">
    <property type="entry name" value="Usp"/>
    <property type="match status" value="1"/>
</dbReference>
<dbReference type="PANTHER" id="PTHR46268:SF6">
    <property type="entry name" value="UNIVERSAL STRESS PROTEIN UP12"/>
    <property type="match status" value="1"/>
</dbReference>
<dbReference type="RefSeq" id="WP_057930578.1">
    <property type="nucleotide sequence ID" value="NZ_LMZQ01000001.1"/>
</dbReference>
<feature type="domain" description="UspA" evidence="2">
    <location>
        <begin position="1"/>
        <end position="150"/>
    </location>
</feature>
<dbReference type="Gene3D" id="3.40.50.12370">
    <property type="match status" value="1"/>
</dbReference>
<reference evidence="3 4" key="1">
    <citation type="submission" date="2015-11" db="EMBL/GenBank/DDBJ databases">
        <title>Sequence of Pedobacter ginsenosidimutans.</title>
        <authorList>
            <person name="Carson E."/>
            <person name="Keyser V."/>
            <person name="Newman J."/>
            <person name="Miller J."/>
        </authorList>
    </citation>
    <scope>NUCLEOTIDE SEQUENCE [LARGE SCALE GENOMIC DNA]</scope>
    <source>
        <strain evidence="3 4">KACC 14530</strain>
    </source>
</reference>
<dbReference type="SUPFAM" id="SSF52402">
    <property type="entry name" value="Adenine nucleotide alpha hydrolases-like"/>
    <property type="match status" value="2"/>
</dbReference>
<dbReference type="PRINTS" id="PR01438">
    <property type="entry name" value="UNVRSLSTRESS"/>
</dbReference>
<evidence type="ECO:0000256" key="1">
    <source>
        <dbReference type="ARBA" id="ARBA00008791"/>
    </source>
</evidence>
<keyword evidence="4" id="KW-1185">Reference proteome</keyword>
<evidence type="ECO:0000313" key="4">
    <source>
        <dbReference type="Proteomes" id="UP000051950"/>
    </source>
</evidence>
<evidence type="ECO:0000259" key="2">
    <source>
        <dbReference type="Pfam" id="PF00582"/>
    </source>
</evidence>
<dbReference type="Proteomes" id="UP000051950">
    <property type="component" value="Unassembled WGS sequence"/>
</dbReference>
<accession>A0A0T5VVV4</accession>
<dbReference type="OrthoDB" id="9788959at2"/>
<dbReference type="PANTHER" id="PTHR46268">
    <property type="entry name" value="STRESS RESPONSE PROTEIN NHAX"/>
    <property type="match status" value="1"/>
</dbReference>
<organism evidence="3 4">
    <name type="scientific">Pedobacter ginsenosidimutans</name>
    <dbReference type="NCBI Taxonomy" id="687842"/>
    <lineage>
        <taxon>Bacteria</taxon>
        <taxon>Pseudomonadati</taxon>
        <taxon>Bacteroidota</taxon>
        <taxon>Sphingobacteriia</taxon>
        <taxon>Sphingobacteriales</taxon>
        <taxon>Sphingobacteriaceae</taxon>
        <taxon>Pedobacter</taxon>
    </lineage>
</organism>
<dbReference type="InterPro" id="IPR006015">
    <property type="entry name" value="Universal_stress_UspA"/>
</dbReference>
<comment type="caution">
    <text evidence="3">The sequence shown here is derived from an EMBL/GenBank/DDBJ whole genome shotgun (WGS) entry which is preliminary data.</text>
</comment>
<dbReference type="STRING" id="687842.ASU31_01255"/>
<dbReference type="EMBL" id="LMZQ01000001">
    <property type="protein sequence ID" value="KRT17949.1"/>
    <property type="molecule type" value="Genomic_DNA"/>
</dbReference>
<evidence type="ECO:0000313" key="3">
    <source>
        <dbReference type="EMBL" id="KRT17949.1"/>
    </source>
</evidence>
<proteinExistence type="inferred from homology"/>
<gene>
    <name evidence="3" type="ORF">ASU31_01255</name>
</gene>
<sequence length="291" mass="32965">MKKILVPVDFSATAENAADYATDLAHGIGARVELLNVFQVPEFSPAAASLVWPLEEYKLIEDDAKKALGKLVEKVEEKYKKAHHEFGFKAEVFGKSVRGEVEQEVSKYFTECKMNLVVAGLNRADKLTKTLMGSVARKIIEQEIPVLLIPAGYRFKKPKKIAFATDFSHSDVHVLCTLAEFAKPFNADILITHTGNAKSDPKVDKHITEDFLNRVADRVNYRNIYYRHINSERIKEGLDWIVENGQIDILTMVHRKHGFFHQLLKGSYTLNMSDHIQIPLLVLPPSHNIPM</sequence>
<protein>
    <recommendedName>
        <fullName evidence="2">UspA domain-containing protein</fullName>
    </recommendedName>
</protein>